<comment type="caution">
    <text evidence="2">The sequence shown here is derived from an EMBL/GenBank/DDBJ whole genome shotgun (WGS) entry which is preliminary data.</text>
</comment>
<feature type="transmembrane region" description="Helical" evidence="1">
    <location>
        <begin position="68"/>
        <end position="86"/>
    </location>
</feature>
<dbReference type="EMBL" id="LCAB01000008">
    <property type="protein sequence ID" value="KKR83041.1"/>
    <property type="molecule type" value="Genomic_DNA"/>
</dbReference>
<name>A0A0G0U767_9BACT</name>
<feature type="transmembrane region" description="Helical" evidence="1">
    <location>
        <begin position="32"/>
        <end position="48"/>
    </location>
</feature>
<keyword evidence="1" id="KW-0472">Membrane</keyword>
<evidence type="ECO:0000256" key="1">
    <source>
        <dbReference type="SAM" id="Phobius"/>
    </source>
</evidence>
<dbReference type="Pfam" id="PF10066">
    <property type="entry name" value="DUF2304"/>
    <property type="match status" value="1"/>
</dbReference>
<evidence type="ECO:0008006" key="4">
    <source>
        <dbReference type="Google" id="ProtNLM"/>
    </source>
</evidence>
<accession>A0A0G0U767</accession>
<organism evidence="2 3">
    <name type="scientific">Candidatus Daviesbacteria bacterium GW2011_GWA2_40_9</name>
    <dbReference type="NCBI Taxonomy" id="1618424"/>
    <lineage>
        <taxon>Bacteria</taxon>
        <taxon>Candidatus Daviesiibacteriota</taxon>
    </lineage>
</organism>
<dbReference type="InterPro" id="IPR019277">
    <property type="entry name" value="DUF2304"/>
</dbReference>
<evidence type="ECO:0000313" key="2">
    <source>
        <dbReference type="EMBL" id="KKR83041.1"/>
    </source>
</evidence>
<gene>
    <name evidence="2" type="ORF">UU29_C0008G0150</name>
</gene>
<sequence length="121" mass="14181">MSISQLLLSTIIIFIIYKTALSFKKGNLSKNFTFTWLLLWAGVLFFIFEQNTLIKAAHSVGISRGVDLVIYLSIILLFYLVYRIFYNLNEINQKITKIIREEALRHPLQNSKVIKHKHPKR</sequence>
<protein>
    <recommendedName>
        <fullName evidence="4">DUF2304 domain-containing protein</fullName>
    </recommendedName>
</protein>
<keyword evidence="1" id="KW-0812">Transmembrane</keyword>
<proteinExistence type="predicted"/>
<dbReference type="Proteomes" id="UP000034601">
    <property type="component" value="Unassembled WGS sequence"/>
</dbReference>
<keyword evidence="1" id="KW-1133">Transmembrane helix</keyword>
<dbReference type="AlphaFoldDB" id="A0A0G0U767"/>
<evidence type="ECO:0000313" key="3">
    <source>
        <dbReference type="Proteomes" id="UP000034601"/>
    </source>
</evidence>
<reference evidence="2 3" key="1">
    <citation type="journal article" date="2015" name="Nature">
        <title>rRNA introns, odd ribosomes, and small enigmatic genomes across a large radiation of phyla.</title>
        <authorList>
            <person name="Brown C.T."/>
            <person name="Hug L.A."/>
            <person name="Thomas B.C."/>
            <person name="Sharon I."/>
            <person name="Castelle C.J."/>
            <person name="Singh A."/>
            <person name="Wilkins M.J."/>
            <person name="Williams K.H."/>
            <person name="Banfield J.F."/>
        </authorList>
    </citation>
    <scope>NUCLEOTIDE SEQUENCE [LARGE SCALE GENOMIC DNA]</scope>
</reference>